<dbReference type="EMBL" id="OV651815">
    <property type="protein sequence ID" value="CAH1108557.1"/>
    <property type="molecule type" value="Genomic_DNA"/>
</dbReference>
<proteinExistence type="predicted"/>
<evidence type="ECO:0000256" key="6">
    <source>
        <dbReference type="ARBA" id="ARBA00022723"/>
    </source>
</evidence>
<evidence type="ECO:0000256" key="12">
    <source>
        <dbReference type="ARBA" id="ARBA00023180"/>
    </source>
</evidence>
<dbReference type="InterPro" id="IPR013083">
    <property type="entry name" value="Znf_RING/FYVE/PHD"/>
</dbReference>
<organism evidence="19 20">
    <name type="scientific">Psylliodes chrysocephalus</name>
    <dbReference type="NCBI Taxonomy" id="3402493"/>
    <lineage>
        <taxon>Eukaryota</taxon>
        <taxon>Metazoa</taxon>
        <taxon>Ecdysozoa</taxon>
        <taxon>Arthropoda</taxon>
        <taxon>Hexapoda</taxon>
        <taxon>Insecta</taxon>
        <taxon>Pterygota</taxon>
        <taxon>Neoptera</taxon>
        <taxon>Endopterygota</taxon>
        <taxon>Coleoptera</taxon>
        <taxon>Polyphaga</taxon>
        <taxon>Cucujiformia</taxon>
        <taxon>Chrysomeloidea</taxon>
        <taxon>Chrysomelidae</taxon>
        <taxon>Galerucinae</taxon>
        <taxon>Alticini</taxon>
        <taxon>Psylliodes</taxon>
    </lineage>
</organism>
<dbReference type="SUPFAM" id="SSF57850">
    <property type="entry name" value="RING/U-box"/>
    <property type="match status" value="1"/>
</dbReference>
<dbReference type="PANTHER" id="PTHR47168">
    <property type="entry name" value="RING ZINC FINGER DOMAIN SUPERFAMILY PROTEIN-RELATED"/>
    <property type="match status" value="1"/>
</dbReference>
<gene>
    <name evidence="19" type="ORF">PSYICH_LOCUS9366</name>
</gene>
<evidence type="ECO:0000313" key="20">
    <source>
        <dbReference type="Proteomes" id="UP001153636"/>
    </source>
</evidence>
<keyword evidence="8 14" id="KW-0863">Zinc-finger</keyword>
<feature type="signal peptide" evidence="17">
    <location>
        <begin position="1"/>
        <end position="20"/>
    </location>
</feature>
<dbReference type="FunFam" id="3.50.30.30:FF:000026">
    <property type="entry name" value="E3 ubiquitin-protein ligase RNF13"/>
    <property type="match status" value="1"/>
</dbReference>
<comment type="subcellular location">
    <subcellularLocation>
        <location evidence="13">Endomembrane system</location>
        <topology evidence="13">Single-pass type I membrane protein</topology>
    </subcellularLocation>
</comment>
<feature type="region of interest" description="Disordered" evidence="15">
    <location>
        <begin position="283"/>
        <end position="317"/>
    </location>
</feature>
<evidence type="ECO:0000256" key="4">
    <source>
        <dbReference type="ARBA" id="ARBA00022679"/>
    </source>
</evidence>
<dbReference type="GO" id="GO:0061630">
    <property type="term" value="F:ubiquitin protein ligase activity"/>
    <property type="evidence" value="ECO:0007669"/>
    <property type="project" value="UniProtKB-EC"/>
</dbReference>
<evidence type="ECO:0000256" key="1">
    <source>
        <dbReference type="ARBA" id="ARBA00000900"/>
    </source>
</evidence>
<feature type="transmembrane region" description="Helical" evidence="16">
    <location>
        <begin position="174"/>
        <end position="198"/>
    </location>
</feature>
<dbReference type="InterPro" id="IPR044744">
    <property type="entry name" value="ZNRF4/RNF13/RNF167_PA"/>
</dbReference>
<dbReference type="InterPro" id="IPR001841">
    <property type="entry name" value="Znf_RING"/>
</dbReference>
<dbReference type="GO" id="GO:0005737">
    <property type="term" value="C:cytoplasm"/>
    <property type="evidence" value="ECO:0007669"/>
    <property type="project" value="UniProtKB-ARBA"/>
</dbReference>
<dbReference type="AlphaFoldDB" id="A0A9P0D1G3"/>
<comment type="catalytic activity">
    <reaction evidence="1">
        <text>S-ubiquitinyl-[E2 ubiquitin-conjugating enzyme]-L-cysteine + [acceptor protein]-L-lysine = [E2 ubiquitin-conjugating enzyme]-L-cysteine + N(6)-ubiquitinyl-[acceptor protein]-L-lysine.</text>
        <dbReference type="EC" id="2.3.2.27"/>
    </reaction>
</comment>
<evidence type="ECO:0000256" key="5">
    <source>
        <dbReference type="ARBA" id="ARBA00022692"/>
    </source>
</evidence>
<name>A0A9P0D1G3_9CUCU</name>
<evidence type="ECO:0000256" key="14">
    <source>
        <dbReference type="PROSITE-ProRule" id="PRU00175"/>
    </source>
</evidence>
<evidence type="ECO:0000256" key="15">
    <source>
        <dbReference type="SAM" id="MobiDB-lite"/>
    </source>
</evidence>
<dbReference type="Gene3D" id="3.50.30.30">
    <property type="match status" value="1"/>
</dbReference>
<dbReference type="Proteomes" id="UP001153636">
    <property type="component" value="Chromosome 3"/>
</dbReference>
<evidence type="ECO:0000313" key="19">
    <source>
        <dbReference type="EMBL" id="CAH1108557.1"/>
    </source>
</evidence>
<reference evidence="19" key="1">
    <citation type="submission" date="2022-01" db="EMBL/GenBank/DDBJ databases">
        <authorList>
            <person name="King R."/>
        </authorList>
    </citation>
    <scope>NUCLEOTIDE SEQUENCE</scope>
</reference>
<dbReference type="CDD" id="cd02123">
    <property type="entry name" value="PA_C_RZF_like"/>
    <property type="match status" value="1"/>
</dbReference>
<feature type="chain" id="PRO_5040456838" description="RING-type E3 ubiquitin transferase" evidence="17">
    <location>
        <begin position="21"/>
        <end position="425"/>
    </location>
</feature>
<evidence type="ECO:0000256" key="10">
    <source>
        <dbReference type="ARBA" id="ARBA00022989"/>
    </source>
</evidence>
<sequence length="425" mass="46732">MIYKCLLGLIFASLLDKGHAEIYAVKFDSEFYREEFADKPALFGPNLKDQALAGMLIEANPSTACSEIQPPPNNQKNEIGKWIVLIRRFTNTSKCSFELKVRIAQAAGFDAAIVYNVDSDDLVPMGAGNKTGIFIPSVFVAEKSGMEMLNKYANNPSFFVVINGDTPFDIPTHLLVPFAIVVGICFIVMIVFMVWKFLKDRRRQRRNRLPKSVLNKIPTHKFQKGDPYETCAICLDDYVDGEKLRVLPCNHVYHTKCIDPWLTKNRRVCPICKRSIWGINETRSDSDSETDTDDTTPLINNRTGGGTQGGTFQPQSENPFQRAIRSISQTSGAATANFVTTSGHHSINGDYQSIQSSSASYGDCSSSTTSDDVMCSTNPLEASTNPFEASTSSGKNVNFDVNVKVDVVQVDAVSTNSSLDGGAHA</sequence>
<feature type="domain" description="RING-type" evidence="18">
    <location>
        <begin position="231"/>
        <end position="273"/>
    </location>
</feature>
<dbReference type="InterPro" id="IPR051653">
    <property type="entry name" value="E3_ligase_sorting_rcpt"/>
</dbReference>
<evidence type="ECO:0000256" key="8">
    <source>
        <dbReference type="ARBA" id="ARBA00022771"/>
    </source>
</evidence>
<keyword evidence="11 16" id="KW-0472">Membrane</keyword>
<dbReference type="PANTHER" id="PTHR47168:SF1">
    <property type="entry name" value="OS02G0798600 PROTEIN"/>
    <property type="match status" value="1"/>
</dbReference>
<comment type="pathway">
    <text evidence="2">Protein modification; protein ubiquitination.</text>
</comment>
<dbReference type="Pfam" id="PF13639">
    <property type="entry name" value="zf-RING_2"/>
    <property type="match status" value="1"/>
</dbReference>
<keyword evidence="10 16" id="KW-1133">Transmembrane helix</keyword>
<dbReference type="GO" id="GO:0008270">
    <property type="term" value="F:zinc ion binding"/>
    <property type="evidence" value="ECO:0007669"/>
    <property type="project" value="UniProtKB-KW"/>
</dbReference>
<evidence type="ECO:0000256" key="11">
    <source>
        <dbReference type="ARBA" id="ARBA00023136"/>
    </source>
</evidence>
<dbReference type="OrthoDB" id="8062037at2759"/>
<dbReference type="SUPFAM" id="SSF52025">
    <property type="entry name" value="PA domain"/>
    <property type="match status" value="1"/>
</dbReference>
<keyword evidence="9" id="KW-0862">Zinc</keyword>
<evidence type="ECO:0000256" key="7">
    <source>
        <dbReference type="ARBA" id="ARBA00022729"/>
    </source>
</evidence>
<dbReference type="InterPro" id="IPR046450">
    <property type="entry name" value="PA_dom_sf"/>
</dbReference>
<keyword evidence="12" id="KW-0325">Glycoprotein</keyword>
<keyword evidence="5 16" id="KW-0812">Transmembrane</keyword>
<dbReference type="InterPro" id="IPR003137">
    <property type="entry name" value="PA_domain"/>
</dbReference>
<dbReference type="FunFam" id="3.30.40.10:FF:000824">
    <property type="entry name" value="E3 ubiquitin-protein ligase RNF13"/>
    <property type="match status" value="1"/>
</dbReference>
<dbReference type="Gene3D" id="3.30.40.10">
    <property type="entry name" value="Zinc/RING finger domain, C3HC4 (zinc finger)"/>
    <property type="match status" value="1"/>
</dbReference>
<evidence type="ECO:0000256" key="17">
    <source>
        <dbReference type="SAM" id="SignalP"/>
    </source>
</evidence>
<keyword evidence="4" id="KW-0808">Transferase</keyword>
<keyword evidence="7 17" id="KW-0732">Signal</keyword>
<evidence type="ECO:0000256" key="2">
    <source>
        <dbReference type="ARBA" id="ARBA00004906"/>
    </source>
</evidence>
<protein>
    <recommendedName>
        <fullName evidence="3">RING-type E3 ubiquitin transferase</fullName>
        <ecNumber evidence="3">2.3.2.27</ecNumber>
    </recommendedName>
</protein>
<dbReference type="SMART" id="SM00184">
    <property type="entry name" value="RING"/>
    <property type="match status" value="1"/>
</dbReference>
<dbReference type="GO" id="GO:0012505">
    <property type="term" value="C:endomembrane system"/>
    <property type="evidence" value="ECO:0007669"/>
    <property type="project" value="UniProtKB-SubCell"/>
</dbReference>
<keyword evidence="20" id="KW-1185">Reference proteome</keyword>
<dbReference type="EC" id="2.3.2.27" evidence="3"/>
<keyword evidence="6" id="KW-0479">Metal-binding</keyword>
<evidence type="ECO:0000256" key="16">
    <source>
        <dbReference type="SAM" id="Phobius"/>
    </source>
</evidence>
<accession>A0A9P0D1G3</accession>
<evidence type="ECO:0000256" key="13">
    <source>
        <dbReference type="ARBA" id="ARBA00046288"/>
    </source>
</evidence>
<dbReference type="Pfam" id="PF02225">
    <property type="entry name" value="PA"/>
    <property type="match status" value="1"/>
</dbReference>
<evidence type="ECO:0000259" key="18">
    <source>
        <dbReference type="PROSITE" id="PS50089"/>
    </source>
</evidence>
<evidence type="ECO:0000256" key="3">
    <source>
        <dbReference type="ARBA" id="ARBA00012483"/>
    </source>
</evidence>
<dbReference type="PROSITE" id="PS50089">
    <property type="entry name" value="ZF_RING_2"/>
    <property type="match status" value="1"/>
</dbReference>
<evidence type="ECO:0000256" key="9">
    <source>
        <dbReference type="ARBA" id="ARBA00022833"/>
    </source>
</evidence>